<proteinExistence type="predicted"/>
<reference evidence="1 2" key="1">
    <citation type="journal article" date="2013" name="PLoS ONE">
        <title>Assembly-driven community genomics of a hypersaline microbial ecosystem.</title>
        <authorList>
            <person name="Podell S."/>
            <person name="Ugalde J.A."/>
            <person name="Narasingarao P."/>
            <person name="Banfield J.F."/>
            <person name="Heidelberg K.B."/>
            <person name="Allen E.E."/>
        </authorList>
    </citation>
    <scope>NUCLEOTIDE SEQUENCE [LARGE SCALE GENOMIC DNA]</scope>
    <source>
        <strain evidence="2">J07HQW2</strain>
    </source>
</reference>
<dbReference type="HOGENOM" id="CLU_2985637_0_0_2"/>
<gene>
    <name evidence="1" type="ORF">J07HQW2_00755</name>
</gene>
<evidence type="ECO:0000313" key="2">
    <source>
        <dbReference type="Proteomes" id="UP000030710"/>
    </source>
</evidence>
<accession>U1PPT1</accession>
<organism evidence="1 2">
    <name type="scientific">Haloquadratum walsbyi J07HQW2</name>
    <dbReference type="NCBI Taxonomy" id="1238425"/>
    <lineage>
        <taxon>Archaea</taxon>
        <taxon>Methanobacteriati</taxon>
        <taxon>Methanobacteriota</taxon>
        <taxon>Stenosarchaea group</taxon>
        <taxon>Halobacteria</taxon>
        <taxon>Halobacteriales</taxon>
        <taxon>Haloferacaceae</taxon>
        <taxon>Haloquadratum</taxon>
    </lineage>
</organism>
<dbReference type="Proteomes" id="UP000030710">
    <property type="component" value="Unassembled WGS sequence"/>
</dbReference>
<dbReference type="AlphaFoldDB" id="U1PPT1"/>
<dbReference type="EMBL" id="KE356561">
    <property type="protein sequence ID" value="ERG94321.1"/>
    <property type="molecule type" value="Genomic_DNA"/>
</dbReference>
<protein>
    <submittedName>
        <fullName evidence="1">Uncharacterized protein</fullName>
    </submittedName>
</protein>
<sequence length="57" mass="6669">MGFEFGARSLCLLGERLNYFYDGHYSVLRKFVGVFRNTLVSVTFIQRYPVERGSRSQ</sequence>
<evidence type="ECO:0000313" key="1">
    <source>
        <dbReference type="EMBL" id="ERG94321.1"/>
    </source>
</evidence>
<name>U1PPT1_9EURY</name>